<feature type="chain" id="PRO_5037104346" description="Lipoprotein" evidence="1">
    <location>
        <begin position="28"/>
        <end position="188"/>
    </location>
</feature>
<keyword evidence="1" id="KW-0732">Signal</keyword>
<evidence type="ECO:0000313" key="3">
    <source>
        <dbReference type="Proteomes" id="UP000653730"/>
    </source>
</evidence>
<dbReference type="AlphaFoldDB" id="A0A926JTG2"/>
<protein>
    <recommendedName>
        <fullName evidence="4">Lipoprotein</fullName>
    </recommendedName>
</protein>
<dbReference type="PROSITE" id="PS51257">
    <property type="entry name" value="PROKAR_LIPOPROTEIN"/>
    <property type="match status" value="1"/>
</dbReference>
<gene>
    <name evidence="2" type="ORF">IBL28_14690</name>
</gene>
<dbReference type="RefSeq" id="WP_187966358.1">
    <property type="nucleotide sequence ID" value="NZ_JACVDC010000051.1"/>
</dbReference>
<name>A0A926JTG2_9FLAO</name>
<evidence type="ECO:0000313" key="2">
    <source>
        <dbReference type="EMBL" id="MBC9797220.1"/>
    </source>
</evidence>
<evidence type="ECO:0008006" key="4">
    <source>
        <dbReference type="Google" id="ProtNLM"/>
    </source>
</evidence>
<dbReference type="Proteomes" id="UP000653730">
    <property type="component" value="Unassembled WGS sequence"/>
</dbReference>
<proteinExistence type="predicted"/>
<feature type="signal peptide" evidence="1">
    <location>
        <begin position="1"/>
        <end position="27"/>
    </location>
</feature>
<sequence length="188" mass="21188">MKTINTTSIAIILLSVLSVSLTSCNQATPDKVVQRTWLNTNNVTARYSPKFFGELRALKAKGNIIVFKENEAIKGTAVEYVNQMVIDPLNESINKVEGLPEKEDTKELIAASLDVFNYGKEIFENEYLDIATMIDEGQPEKAIDAAIEKLFVTHDENMQVRLLYLDELAISYAEKHNIPIQKVNNQPR</sequence>
<keyword evidence="3" id="KW-1185">Reference proteome</keyword>
<accession>A0A926JTG2</accession>
<organism evidence="2 3">
    <name type="scientific">Sinomicrobium weinanense</name>
    <dbReference type="NCBI Taxonomy" id="2842200"/>
    <lineage>
        <taxon>Bacteria</taxon>
        <taxon>Pseudomonadati</taxon>
        <taxon>Bacteroidota</taxon>
        <taxon>Flavobacteriia</taxon>
        <taxon>Flavobacteriales</taxon>
        <taxon>Flavobacteriaceae</taxon>
        <taxon>Sinomicrobium</taxon>
    </lineage>
</organism>
<evidence type="ECO:0000256" key="1">
    <source>
        <dbReference type="SAM" id="SignalP"/>
    </source>
</evidence>
<comment type="caution">
    <text evidence="2">The sequence shown here is derived from an EMBL/GenBank/DDBJ whole genome shotgun (WGS) entry which is preliminary data.</text>
</comment>
<reference evidence="2 3" key="1">
    <citation type="submission" date="2020-09" db="EMBL/GenBank/DDBJ databases">
        <title>Sinomicrobium weinanense sp. nov., a halophilic bacteria isolated from saline-alkali soil.</title>
        <authorList>
            <person name="Wu P."/>
            <person name="Ren H."/>
            <person name="Mei Y."/>
            <person name="Liang Y."/>
            <person name="Chen Z."/>
        </authorList>
    </citation>
    <scope>NUCLEOTIDE SEQUENCE [LARGE SCALE GENOMIC DNA]</scope>
    <source>
        <strain evidence="2 3">FJxs</strain>
    </source>
</reference>
<dbReference type="EMBL" id="JACVDC010000051">
    <property type="protein sequence ID" value="MBC9797220.1"/>
    <property type="molecule type" value="Genomic_DNA"/>
</dbReference>